<dbReference type="Proteomes" id="UP000239936">
    <property type="component" value="Unassembled WGS sequence"/>
</dbReference>
<comment type="function">
    <text evidence="1">Membrane-anchoring subunit of succinate dehydrogenase (SDH).</text>
</comment>
<keyword evidence="8 13" id="KW-1133">Transmembrane helix</keyword>
<name>A0A2S7XV54_9GAMM</name>
<evidence type="ECO:0000256" key="13">
    <source>
        <dbReference type="SAM" id="Phobius"/>
    </source>
</evidence>
<dbReference type="InterPro" id="IPR018495">
    <property type="entry name" value="Succ_DH_cyt_bsu_CS"/>
</dbReference>
<dbReference type="RefSeq" id="WP_105072641.1">
    <property type="nucleotide sequence ID" value="NZ_PPGH01000013.1"/>
</dbReference>
<evidence type="ECO:0000256" key="11">
    <source>
        <dbReference type="ARBA" id="ARBA00025912"/>
    </source>
</evidence>
<dbReference type="NCBIfam" id="TIGR02970">
    <property type="entry name" value="succ_dehyd_cytB"/>
    <property type="match status" value="1"/>
</dbReference>
<comment type="similarity">
    <text evidence="3">Belongs to the cytochrome b560 family.</text>
</comment>
<comment type="subcellular location">
    <subcellularLocation>
        <location evidence="2">Membrane</location>
        <topology evidence="2">Multi-pass membrane protein</topology>
    </subcellularLocation>
</comment>
<evidence type="ECO:0000256" key="4">
    <source>
        <dbReference type="ARBA" id="ARBA00020076"/>
    </source>
</evidence>
<evidence type="ECO:0000256" key="8">
    <source>
        <dbReference type="ARBA" id="ARBA00022989"/>
    </source>
</evidence>
<dbReference type="PROSITE" id="PS01000">
    <property type="entry name" value="SDH_CYT_1"/>
    <property type="match status" value="1"/>
</dbReference>
<evidence type="ECO:0000256" key="1">
    <source>
        <dbReference type="ARBA" id="ARBA00004050"/>
    </source>
</evidence>
<dbReference type="SUPFAM" id="SSF81343">
    <property type="entry name" value="Fumarate reductase respiratory complex transmembrane subunits"/>
    <property type="match status" value="1"/>
</dbReference>
<dbReference type="AlphaFoldDB" id="A0A2S7XV54"/>
<dbReference type="Pfam" id="PF01127">
    <property type="entry name" value="Sdh_cyt"/>
    <property type="match status" value="1"/>
</dbReference>
<feature type="transmembrane region" description="Helical" evidence="13">
    <location>
        <begin position="64"/>
        <end position="85"/>
    </location>
</feature>
<feature type="transmembrane region" description="Helical" evidence="13">
    <location>
        <begin position="21"/>
        <end position="44"/>
    </location>
</feature>
<feature type="binding site" description="axial binding residue" evidence="12">
    <location>
        <position position="80"/>
    </location>
    <ligand>
        <name>heme</name>
        <dbReference type="ChEBI" id="CHEBI:30413"/>
        <note>ligand shared with second transmembrane subunit</note>
    </ligand>
    <ligandPart>
        <name>Fe</name>
        <dbReference type="ChEBI" id="CHEBI:18248"/>
    </ligandPart>
</feature>
<comment type="cofactor">
    <cofactor evidence="12">
        <name>heme</name>
        <dbReference type="ChEBI" id="CHEBI:30413"/>
    </cofactor>
    <text evidence="12">The heme is bound between the two transmembrane subunits.</text>
</comment>
<dbReference type="GO" id="GO:0005886">
    <property type="term" value="C:plasma membrane"/>
    <property type="evidence" value="ECO:0007669"/>
    <property type="project" value="TreeGrafter"/>
</dbReference>
<evidence type="ECO:0000256" key="3">
    <source>
        <dbReference type="ARBA" id="ARBA00007244"/>
    </source>
</evidence>
<gene>
    <name evidence="14" type="primary">sdhC</name>
    <name evidence="14" type="ORF">CXB77_02345</name>
</gene>
<comment type="subunit">
    <text evidence="11">Part of an enzyme complex containing four subunits: a flavoprotein, an iron-sulfur protein, plus two membrane-anchoring proteins, SdhC and SdhD. The complex can form homotrimers.</text>
</comment>
<evidence type="ECO:0000256" key="10">
    <source>
        <dbReference type="ARBA" id="ARBA00023136"/>
    </source>
</evidence>
<keyword evidence="10 13" id="KW-0472">Membrane</keyword>
<accession>A0A2S7XV54</accession>
<dbReference type="Gene3D" id="1.20.1300.10">
    <property type="entry name" value="Fumarate reductase/succinate dehydrogenase, transmembrane subunit"/>
    <property type="match status" value="1"/>
</dbReference>
<dbReference type="InterPro" id="IPR014314">
    <property type="entry name" value="Succ_DH_cytb556"/>
</dbReference>
<keyword evidence="6 13" id="KW-0812">Transmembrane</keyword>
<dbReference type="GO" id="GO:0009055">
    <property type="term" value="F:electron transfer activity"/>
    <property type="evidence" value="ECO:0007669"/>
    <property type="project" value="InterPro"/>
</dbReference>
<evidence type="ECO:0000313" key="14">
    <source>
        <dbReference type="EMBL" id="PQJ97383.1"/>
    </source>
</evidence>
<keyword evidence="15" id="KW-1185">Reference proteome</keyword>
<keyword evidence="9 12" id="KW-0408">Iron</keyword>
<dbReference type="InterPro" id="IPR034804">
    <property type="entry name" value="SQR/QFR_C/D"/>
</dbReference>
<evidence type="ECO:0000313" key="15">
    <source>
        <dbReference type="Proteomes" id="UP000239936"/>
    </source>
</evidence>
<dbReference type="PANTHER" id="PTHR10978">
    <property type="entry name" value="SUCCINATE DEHYDROGENASE CYTOCHROME B560 SUBUNIT"/>
    <property type="match status" value="1"/>
</dbReference>
<comment type="caution">
    <text evidence="14">The sequence shown here is derived from an EMBL/GenBank/DDBJ whole genome shotgun (WGS) entry which is preliminary data.</text>
</comment>
<sequence>MSKSRPIFLNLWHIKLPPSGIVSILHRLSGVLMVLALPIVAILLEQALTTPDGFATTAAILNSWPITLALLLLLWSLLHHLLAGLRHLLLDLDIGLDRPVARRSAQMVLIAAPTFTVALLAAGRFFA</sequence>
<dbReference type="PIRSF" id="PIRSF000178">
    <property type="entry name" value="SDH_cyt_b560"/>
    <property type="match status" value="1"/>
</dbReference>
<dbReference type="OrthoDB" id="9799441at2"/>
<evidence type="ECO:0000256" key="12">
    <source>
        <dbReference type="PIRSR" id="PIRSR000178-1"/>
    </source>
</evidence>
<dbReference type="InterPro" id="IPR000701">
    <property type="entry name" value="SuccDH_FuR_B_TM-su"/>
</dbReference>
<evidence type="ECO:0000256" key="9">
    <source>
        <dbReference type="ARBA" id="ARBA00023004"/>
    </source>
</evidence>
<proteinExistence type="inferred from homology"/>
<organism evidence="14 15">
    <name type="scientific">Chromatium okenii</name>
    <dbReference type="NCBI Taxonomy" id="61644"/>
    <lineage>
        <taxon>Bacteria</taxon>
        <taxon>Pseudomonadati</taxon>
        <taxon>Pseudomonadota</taxon>
        <taxon>Gammaproteobacteria</taxon>
        <taxon>Chromatiales</taxon>
        <taxon>Chromatiaceae</taxon>
        <taxon>Chromatium</taxon>
    </lineage>
</organism>
<dbReference type="EMBL" id="PPGH01000013">
    <property type="protein sequence ID" value="PQJ97383.1"/>
    <property type="molecule type" value="Genomic_DNA"/>
</dbReference>
<dbReference type="GO" id="GO:0006099">
    <property type="term" value="P:tricarboxylic acid cycle"/>
    <property type="evidence" value="ECO:0007669"/>
    <property type="project" value="InterPro"/>
</dbReference>
<evidence type="ECO:0000256" key="5">
    <source>
        <dbReference type="ARBA" id="ARBA00022617"/>
    </source>
</evidence>
<feature type="transmembrane region" description="Helical" evidence="13">
    <location>
        <begin position="106"/>
        <end position="126"/>
    </location>
</feature>
<keyword evidence="5 12" id="KW-0349">Heme</keyword>
<keyword evidence="7 12" id="KW-0479">Metal-binding</keyword>
<evidence type="ECO:0000256" key="7">
    <source>
        <dbReference type="ARBA" id="ARBA00022723"/>
    </source>
</evidence>
<dbReference type="GO" id="GO:0046872">
    <property type="term" value="F:metal ion binding"/>
    <property type="evidence" value="ECO:0007669"/>
    <property type="project" value="UniProtKB-KW"/>
</dbReference>
<dbReference type="PANTHER" id="PTHR10978:SF5">
    <property type="entry name" value="SUCCINATE DEHYDROGENASE CYTOCHROME B560 SUBUNIT, MITOCHONDRIAL"/>
    <property type="match status" value="1"/>
</dbReference>
<protein>
    <recommendedName>
        <fullName evidence="4">Succinate dehydrogenase cytochrome b556 subunit</fullName>
    </recommendedName>
</protein>
<evidence type="ECO:0000256" key="2">
    <source>
        <dbReference type="ARBA" id="ARBA00004141"/>
    </source>
</evidence>
<reference evidence="14 15" key="1">
    <citation type="submission" date="2018-01" db="EMBL/GenBank/DDBJ databases">
        <title>The complete genome sequence of Chromatium okenii LaCa, a purple sulfur bacterium with a turbulent life.</title>
        <authorList>
            <person name="Luedin S.M."/>
            <person name="Liechti N."/>
            <person name="Storelli N."/>
            <person name="Danza F."/>
            <person name="Wittwer M."/>
            <person name="Pothier J.F."/>
            <person name="Tonolla M.A."/>
        </authorList>
    </citation>
    <scope>NUCLEOTIDE SEQUENCE [LARGE SCALE GENOMIC DNA]</scope>
    <source>
        <strain evidence="14 15">LaCa</strain>
    </source>
</reference>
<evidence type="ECO:0000256" key="6">
    <source>
        <dbReference type="ARBA" id="ARBA00022692"/>
    </source>
</evidence>